<evidence type="ECO:0000313" key="2">
    <source>
        <dbReference type="EnsemblMetazoa" id="CPIJ017311-PA"/>
    </source>
</evidence>
<dbReference type="AlphaFoldDB" id="B0XCQ9"/>
<dbReference type="KEGG" id="cqu:CpipJ_CPIJ017311"/>
<keyword evidence="3" id="KW-1185">Reference proteome</keyword>
<evidence type="ECO:0000313" key="3">
    <source>
        <dbReference type="Proteomes" id="UP000002320"/>
    </source>
</evidence>
<dbReference type="HOGENOM" id="CLU_2656911_0_0_1"/>
<evidence type="ECO:0000313" key="1">
    <source>
        <dbReference type="EMBL" id="EDS45076.1"/>
    </source>
</evidence>
<dbReference type="Proteomes" id="UP000002320">
    <property type="component" value="Unassembled WGS sequence"/>
</dbReference>
<dbReference type="InParanoid" id="B0XCQ9"/>
<name>B0XCQ9_CULQU</name>
<organism>
    <name type="scientific">Culex quinquefasciatus</name>
    <name type="common">Southern house mosquito</name>
    <name type="synonym">Culex pungens</name>
    <dbReference type="NCBI Taxonomy" id="7176"/>
    <lineage>
        <taxon>Eukaryota</taxon>
        <taxon>Metazoa</taxon>
        <taxon>Ecdysozoa</taxon>
        <taxon>Arthropoda</taxon>
        <taxon>Hexapoda</taxon>
        <taxon>Insecta</taxon>
        <taxon>Pterygota</taxon>
        <taxon>Neoptera</taxon>
        <taxon>Endopterygota</taxon>
        <taxon>Diptera</taxon>
        <taxon>Nematocera</taxon>
        <taxon>Culicoidea</taxon>
        <taxon>Culicidae</taxon>
        <taxon>Culicinae</taxon>
        <taxon>Culicini</taxon>
        <taxon>Culex</taxon>
        <taxon>Culex</taxon>
    </lineage>
</organism>
<reference evidence="2" key="2">
    <citation type="submission" date="2021-02" db="UniProtKB">
        <authorList>
            <consortium name="EnsemblMetazoa"/>
        </authorList>
    </citation>
    <scope>IDENTIFICATION</scope>
    <source>
        <strain evidence="2">JHB</strain>
    </source>
</reference>
<protein>
    <submittedName>
        <fullName evidence="1 2">Uncharacterized protein</fullName>
    </submittedName>
</protein>
<proteinExistence type="predicted"/>
<dbReference type="EnsemblMetazoa" id="CPIJ017311-RA">
    <property type="protein sequence ID" value="CPIJ017311-PA"/>
    <property type="gene ID" value="CPIJ017311"/>
</dbReference>
<gene>
    <name evidence="2" type="primary">6050913</name>
    <name evidence="1" type="ORF">CpipJ_CPIJ017311</name>
</gene>
<dbReference type="VEuPathDB" id="VectorBase:CPIJ017311"/>
<accession>B0XCQ9</accession>
<sequence length="76" mass="8510">MNADLPKLTIRTVWLSTITSRRAREGPPKLPGQSFASEGARAAPRRLLLASLDSQRKTYLSNNTTILFAPTVFHWD</sequence>
<reference evidence="1" key="1">
    <citation type="submission" date="2007-03" db="EMBL/GenBank/DDBJ databases">
        <title>Annotation of Culex pipiens quinquefasciatus.</title>
        <authorList>
            <consortium name="The Broad Institute Genome Sequencing Platform"/>
            <person name="Atkinson P.W."/>
            <person name="Hemingway J."/>
            <person name="Christensen B.M."/>
            <person name="Higgs S."/>
            <person name="Kodira C."/>
            <person name="Hannick L."/>
            <person name="Megy K."/>
            <person name="O'Leary S."/>
            <person name="Pearson M."/>
            <person name="Haas B.J."/>
            <person name="Mauceli E."/>
            <person name="Wortman J.R."/>
            <person name="Lee N.H."/>
            <person name="Guigo R."/>
            <person name="Stanke M."/>
            <person name="Alvarado L."/>
            <person name="Amedeo P."/>
            <person name="Antoine C.H."/>
            <person name="Arensburger P."/>
            <person name="Bidwell S.L."/>
            <person name="Crawford M."/>
            <person name="Camaro F."/>
            <person name="Devon K."/>
            <person name="Engels R."/>
            <person name="Hammond M."/>
            <person name="Howarth C."/>
            <person name="Koehrsen M."/>
            <person name="Lawson D."/>
            <person name="Montgomery P."/>
            <person name="Nene V."/>
            <person name="Nusbaum C."/>
            <person name="Puiu D."/>
            <person name="Romero-Severson J."/>
            <person name="Severson D.W."/>
            <person name="Shumway M."/>
            <person name="Sisk P."/>
            <person name="Stolte C."/>
            <person name="Zeng Q."/>
            <person name="Eisenstadt E."/>
            <person name="Fraser-Liggett C."/>
            <person name="Strausberg R."/>
            <person name="Galagan J."/>
            <person name="Birren B."/>
            <person name="Collins F.H."/>
        </authorList>
    </citation>
    <scope>NUCLEOTIDE SEQUENCE [LARGE SCALE GENOMIC DNA]</scope>
    <source>
        <strain evidence="1">JHB</strain>
    </source>
</reference>
<dbReference type="EMBL" id="DS232712">
    <property type="protein sequence ID" value="EDS45076.1"/>
    <property type="molecule type" value="Genomic_DNA"/>
</dbReference>